<organism evidence="2 3">
    <name type="scientific">Actinomadura craniellae</name>
    <dbReference type="NCBI Taxonomy" id="2231787"/>
    <lineage>
        <taxon>Bacteria</taxon>
        <taxon>Bacillati</taxon>
        <taxon>Actinomycetota</taxon>
        <taxon>Actinomycetes</taxon>
        <taxon>Streptosporangiales</taxon>
        <taxon>Thermomonosporaceae</taxon>
        <taxon>Actinomadura</taxon>
    </lineage>
</organism>
<keyword evidence="1" id="KW-0472">Membrane</keyword>
<reference evidence="2 3" key="1">
    <citation type="submission" date="2018-06" db="EMBL/GenBank/DDBJ databases">
        <title>Actinomadura craniellae sp. nov. isolated from marine sponge Craniella sp.</title>
        <authorList>
            <person name="Li L."/>
            <person name="Xu Q.H."/>
            <person name="Lin H.W."/>
            <person name="Lu Y.H."/>
        </authorList>
    </citation>
    <scope>NUCLEOTIDE SEQUENCE [LARGE SCALE GENOMIC DNA]</scope>
    <source>
        <strain evidence="2 3">LHW63021</strain>
    </source>
</reference>
<evidence type="ECO:0000313" key="3">
    <source>
        <dbReference type="Proteomes" id="UP000251891"/>
    </source>
</evidence>
<feature type="transmembrane region" description="Helical" evidence="1">
    <location>
        <begin position="69"/>
        <end position="87"/>
    </location>
</feature>
<keyword evidence="1" id="KW-1133">Transmembrane helix</keyword>
<dbReference type="Proteomes" id="UP000251891">
    <property type="component" value="Unassembled WGS sequence"/>
</dbReference>
<dbReference type="AlphaFoldDB" id="A0A365H3R4"/>
<dbReference type="RefSeq" id="WP_111869196.1">
    <property type="nucleotide sequence ID" value="NZ_QLYX01000008.1"/>
</dbReference>
<feature type="transmembrane region" description="Helical" evidence="1">
    <location>
        <begin position="181"/>
        <end position="203"/>
    </location>
</feature>
<feature type="transmembrane region" description="Helical" evidence="1">
    <location>
        <begin position="12"/>
        <end position="32"/>
    </location>
</feature>
<sequence>MSALVLFRSWRSVMGGAGALGLLFGTVVSLLNGASWSLLTPLSLVAGVGWSWAAAGVAMGVLATNARRAAAASVVFLVMAVWAYYAIDLANGVYRTLDRTDPAYMTDPAHARTITDWSSLFSDLVVWSLSAVLLGALLGLIGWGAHRRDLAGLLSRLVVPVGALAEMMMRLNAELVIQPRPVAVVTFTLVGVVAVITAGIFIAGHIGRWRAPAPPRHVG</sequence>
<proteinExistence type="predicted"/>
<name>A0A365H3R4_9ACTN</name>
<evidence type="ECO:0000313" key="2">
    <source>
        <dbReference type="EMBL" id="RAY13656.1"/>
    </source>
</evidence>
<feature type="transmembrane region" description="Helical" evidence="1">
    <location>
        <begin position="38"/>
        <end position="62"/>
    </location>
</feature>
<feature type="transmembrane region" description="Helical" evidence="1">
    <location>
        <begin position="124"/>
        <end position="143"/>
    </location>
</feature>
<dbReference type="EMBL" id="QLYX01000008">
    <property type="protein sequence ID" value="RAY13656.1"/>
    <property type="molecule type" value="Genomic_DNA"/>
</dbReference>
<evidence type="ECO:0000256" key="1">
    <source>
        <dbReference type="SAM" id="Phobius"/>
    </source>
</evidence>
<keyword evidence="1" id="KW-0812">Transmembrane</keyword>
<accession>A0A365H3R4</accession>
<comment type="caution">
    <text evidence="2">The sequence shown here is derived from an EMBL/GenBank/DDBJ whole genome shotgun (WGS) entry which is preliminary data.</text>
</comment>
<protein>
    <submittedName>
        <fullName evidence="2">Uncharacterized protein</fullName>
    </submittedName>
</protein>
<keyword evidence="3" id="KW-1185">Reference proteome</keyword>
<gene>
    <name evidence="2" type="ORF">DPM19_18480</name>
</gene>
<feature type="transmembrane region" description="Helical" evidence="1">
    <location>
        <begin position="150"/>
        <end position="169"/>
    </location>
</feature>